<dbReference type="PANTHER" id="PTHR13008:SF7">
    <property type="entry name" value="MAP KINASE-ACTIVATING DEATH DOMAIN PROTEIN"/>
    <property type="match status" value="1"/>
</dbReference>
<dbReference type="Pfam" id="PF23629">
    <property type="entry name" value="Death_MADD"/>
    <property type="match status" value="1"/>
</dbReference>
<dbReference type="GO" id="GO:0005085">
    <property type="term" value="F:guanyl-nucleotide exchange factor activity"/>
    <property type="evidence" value="ECO:0007669"/>
    <property type="project" value="TreeGrafter"/>
</dbReference>
<dbReference type="OrthoDB" id="6282239at2759"/>
<proteinExistence type="predicted"/>
<dbReference type="PANTHER" id="PTHR13008">
    <property type="entry name" value="MAP-KINASE ACTIVATING DEATH DOMAIN PROTEIN MADD /DENN/AEX-3 C.ELEGANS"/>
    <property type="match status" value="1"/>
</dbReference>
<name>A0A3P7M9Q4_DIBLA</name>
<evidence type="ECO:0000313" key="3">
    <source>
        <dbReference type="Proteomes" id="UP000281553"/>
    </source>
</evidence>
<organism evidence="2 3">
    <name type="scientific">Dibothriocephalus latus</name>
    <name type="common">Fish tapeworm</name>
    <name type="synonym">Diphyllobothrium latum</name>
    <dbReference type="NCBI Taxonomy" id="60516"/>
    <lineage>
        <taxon>Eukaryota</taxon>
        <taxon>Metazoa</taxon>
        <taxon>Spiralia</taxon>
        <taxon>Lophotrochozoa</taxon>
        <taxon>Platyhelminthes</taxon>
        <taxon>Cestoda</taxon>
        <taxon>Eucestoda</taxon>
        <taxon>Diphyllobothriidea</taxon>
        <taxon>Diphyllobothriidae</taxon>
        <taxon>Dibothriocephalus</taxon>
    </lineage>
</organism>
<protein>
    <recommendedName>
        <fullName evidence="1">MAP kinase-activating death domain-containing protein</fullName>
    </recommendedName>
</protein>
<dbReference type="InterPro" id="IPR039980">
    <property type="entry name" value="MADD"/>
</dbReference>
<dbReference type="AlphaFoldDB" id="A0A3P7M9Q4"/>
<sequence length="97" mass="11216">MLKKYSKLSQPEKKLLELKEDRILACLLHNMIAYMVMLRLPEQEIRKVTFRLLGRCRLGAYFSGLVSHLVDNLHLLVRYSLTSFPILRSAHCVVSAS</sequence>
<dbReference type="InterPro" id="IPR056574">
    <property type="entry name" value="Death_MADD"/>
</dbReference>
<accession>A0A3P7M9Q4</accession>
<dbReference type="GO" id="GO:0005829">
    <property type="term" value="C:cytosol"/>
    <property type="evidence" value="ECO:0007669"/>
    <property type="project" value="TreeGrafter"/>
</dbReference>
<reference evidence="2 3" key="1">
    <citation type="submission" date="2018-11" db="EMBL/GenBank/DDBJ databases">
        <authorList>
            <consortium name="Pathogen Informatics"/>
        </authorList>
    </citation>
    <scope>NUCLEOTIDE SEQUENCE [LARGE SCALE GENOMIC DNA]</scope>
</reference>
<dbReference type="GO" id="GO:0032483">
    <property type="term" value="P:regulation of Rab protein signal transduction"/>
    <property type="evidence" value="ECO:0007669"/>
    <property type="project" value="TreeGrafter"/>
</dbReference>
<keyword evidence="3" id="KW-1185">Reference proteome</keyword>
<dbReference type="EMBL" id="UYRU01070931">
    <property type="protein sequence ID" value="VDN20427.1"/>
    <property type="molecule type" value="Genomic_DNA"/>
</dbReference>
<evidence type="ECO:0000259" key="1">
    <source>
        <dbReference type="Pfam" id="PF23629"/>
    </source>
</evidence>
<gene>
    <name evidence="2" type="ORF">DILT_LOCUS13617</name>
</gene>
<dbReference type="Proteomes" id="UP000281553">
    <property type="component" value="Unassembled WGS sequence"/>
</dbReference>
<evidence type="ECO:0000313" key="2">
    <source>
        <dbReference type="EMBL" id="VDN20427.1"/>
    </source>
</evidence>
<feature type="domain" description="MAP kinase-activating death" evidence="1">
    <location>
        <begin position="1"/>
        <end position="63"/>
    </location>
</feature>
<dbReference type="GO" id="GO:0042981">
    <property type="term" value="P:regulation of apoptotic process"/>
    <property type="evidence" value="ECO:0007669"/>
    <property type="project" value="TreeGrafter"/>
</dbReference>